<feature type="region of interest" description="Disordered" evidence="1">
    <location>
        <begin position="1"/>
        <end position="66"/>
    </location>
</feature>
<protein>
    <submittedName>
        <fullName evidence="2">Uncharacterized protein</fullName>
    </submittedName>
</protein>
<reference evidence="2 3" key="1">
    <citation type="journal article" date="2022" name="bioRxiv">
        <title>Genomics of Preaxostyla Flagellates Illuminates Evolutionary Transitions and the Path Towards Mitochondrial Loss.</title>
        <authorList>
            <person name="Novak L.V.F."/>
            <person name="Treitli S.C."/>
            <person name="Pyrih J."/>
            <person name="Halakuc P."/>
            <person name="Pipaliya S.V."/>
            <person name="Vacek V."/>
            <person name="Brzon O."/>
            <person name="Soukal P."/>
            <person name="Eme L."/>
            <person name="Dacks J.B."/>
            <person name="Karnkowska A."/>
            <person name="Elias M."/>
            <person name="Hampl V."/>
        </authorList>
    </citation>
    <scope>NUCLEOTIDE SEQUENCE [LARGE SCALE GENOMIC DNA]</scope>
    <source>
        <strain evidence="2">NAU3</strain>
        <tissue evidence="2">Gut</tissue>
    </source>
</reference>
<feature type="compositionally biased region" description="Basic and acidic residues" evidence="1">
    <location>
        <begin position="12"/>
        <end position="66"/>
    </location>
</feature>
<evidence type="ECO:0000313" key="3">
    <source>
        <dbReference type="Proteomes" id="UP001281761"/>
    </source>
</evidence>
<organism evidence="2 3">
    <name type="scientific">Blattamonas nauphoetae</name>
    <dbReference type="NCBI Taxonomy" id="2049346"/>
    <lineage>
        <taxon>Eukaryota</taxon>
        <taxon>Metamonada</taxon>
        <taxon>Preaxostyla</taxon>
        <taxon>Oxymonadida</taxon>
        <taxon>Blattamonas</taxon>
    </lineage>
</organism>
<gene>
    <name evidence="2" type="ORF">BLNAU_10669</name>
</gene>
<proteinExistence type="predicted"/>
<dbReference type="Proteomes" id="UP001281761">
    <property type="component" value="Unassembled WGS sequence"/>
</dbReference>
<evidence type="ECO:0000256" key="1">
    <source>
        <dbReference type="SAM" id="MobiDB-lite"/>
    </source>
</evidence>
<evidence type="ECO:0000313" key="2">
    <source>
        <dbReference type="EMBL" id="KAK2954337.1"/>
    </source>
</evidence>
<dbReference type="EMBL" id="JARBJD010000079">
    <property type="protein sequence ID" value="KAK2954337.1"/>
    <property type="molecule type" value="Genomic_DNA"/>
</dbReference>
<keyword evidence="3" id="KW-1185">Reference proteome</keyword>
<name>A0ABQ9XPI9_9EUKA</name>
<sequence>MEQCCEMRRRRAMWEQRSEEERRGSGKIEKERRDESKELSEKETIEAESHSQPKSEGDHVKFDEED</sequence>
<accession>A0ABQ9XPI9</accession>
<comment type="caution">
    <text evidence="2">The sequence shown here is derived from an EMBL/GenBank/DDBJ whole genome shotgun (WGS) entry which is preliminary data.</text>
</comment>